<dbReference type="SUPFAM" id="SSF52540">
    <property type="entry name" value="P-loop containing nucleoside triphosphate hydrolases"/>
    <property type="match status" value="1"/>
</dbReference>
<evidence type="ECO:0000256" key="6">
    <source>
        <dbReference type="SAM" id="Phobius"/>
    </source>
</evidence>
<dbReference type="InterPro" id="IPR003439">
    <property type="entry name" value="ABC_transporter-like_ATP-bd"/>
</dbReference>
<dbReference type="GO" id="GO:0016256">
    <property type="term" value="P:N-glycan processing to lysosome"/>
    <property type="evidence" value="ECO:0007669"/>
    <property type="project" value="TreeGrafter"/>
</dbReference>
<keyword evidence="6" id="KW-0472">Membrane</keyword>
<dbReference type="GO" id="GO:0005524">
    <property type="term" value="F:ATP binding"/>
    <property type="evidence" value="ECO:0007669"/>
    <property type="project" value="InterPro"/>
</dbReference>
<evidence type="ECO:0000256" key="1">
    <source>
        <dbReference type="ARBA" id="ARBA00007583"/>
    </source>
</evidence>
<evidence type="ECO:0000313" key="8">
    <source>
        <dbReference type="EMBL" id="EFN75030.1"/>
    </source>
</evidence>
<dbReference type="GO" id="GO:0005794">
    <property type="term" value="C:Golgi apparatus"/>
    <property type="evidence" value="ECO:0007669"/>
    <property type="project" value="TreeGrafter"/>
</dbReference>
<dbReference type="EMBL" id="GL434297">
    <property type="protein sequence ID" value="EFN75030.1"/>
    <property type="molecule type" value="Genomic_DNA"/>
</dbReference>
<keyword evidence="4" id="KW-1015">Disulfide bond</keyword>
<dbReference type="Gene3D" id="3.40.50.300">
    <property type="entry name" value="P-loop containing nucleotide triphosphate hydrolases"/>
    <property type="match status" value="1"/>
</dbReference>
<protein>
    <submittedName>
        <fullName evidence="8">N-acetylglucosamine-1-phosphotransferase subunits alpha/beta</fullName>
    </submittedName>
</protein>
<evidence type="ECO:0000256" key="2">
    <source>
        <dbReference type="ARBA" id="ARBA00022679"/>
    </source>
</evidence>
<evidence type="ECO:0000259" key="7">
    <source>
        <dbReference type="PROSITE" id="PS50258"/>
    </source>
</evidence>
<dbReference type="Gene3D" id="3.30.300.320">
    <property type="match status" value="1"/>
</dbReference>
<dbReference type="PROSITE" id="PS50258">
    <property type="entry name" value="LNR"/>
    <property type="match status" value="1"/>
</dbReference>
<dbReference type="Pfam" id="PF11380">
    <property type="entry name" value="Stealth_CR2"/>
    <property type="match status" value="1"/>
</dbReference>
<dbReference type="GO" id="GO:0046835">
    <property type="term" value="P:carbohydrate phosphorylation"/>
    <property type="evidence" value="ECO:0007669"/>
    <property type="project" value="TreeGrafter"/>
</dbReference>
<dbReference type="GO" id="GO:0016887">
    <property type="term" value="F:ATP hydrolysis activity"/>
    <property type="evidence" value="ECO:0007669"/>
    <property type="project" value="InterPro"/>
</dbReference>
<dbReference type="InterPro" id="IPR031356">
    <property type="entry name" value="Stealth_CR4"/>
</dbReference>
<accession>E1ZUT8</accession>
<feature type="domain" description="LNR" evidence="7">
    <location>
        <begin position="788"/>
        <end position="824"/>
    </location>
</feature>
<name>E1ZUT8_CAMFO</name>
<dbReference type="PANTHER" id="PTHR24045">
    <property type="match status" value="1"/>
</dbReference>
<evidence type="ECO:0000313" key="9">
    <source>
        <dbReference type="Proteomes" id="UP000000311"/>
    </source>
</evidence>
<keyword evidence="9" id="KW-1185">Reference proteome</keyword>
<organism evidence="9">
    <name type="scientific">Camponotus floridanus</name>
    <name type="common">Florida carpenter ant</name>
    <dbReference type="NCBI Taxonomy" id="104421"/>
    <lineage>
        <taxon>Eukaryota</taxon>
        <taxon>Metazoa</taxon>
        <taxon>Ecdysozoa</taxon>
        <taxon>Arthropoda</taxon>
        <taxon>Hexapoda</taxon>
        <taxon>Insecta</taxon>
        <taxon>Pterygota</taxon>
        <taxon>Neoptera</taxon>
        <taxon>Endopterygota</taxon>
        <taxon>Hymenoptera</taxon>
        <taxon>Apocrita</taxon>
        <taxon>Aculeata</taxon>
        <taxon>Formicoidea</taxon>
        <taxon>Formicidae</taxon>
        <taxon>Formicinae</taxon>
        <taxon>Camponotus</taxon>
    </lineage>
</organism>
<dbReference type="InterPro" id="IPR047141">
    <property type="entry name" value="Stealth"/>
</dbReference>
<reference evidence="8 9" key="1">
    <citation type="journal article" date="2010" name="Science">
        <title>Genomic comparison of the ants Camponotus floridanus and Harpegnathos saltator.</title>
        <authorList>
            <person name="Bonasio R."/>
            <person name="Zhang G."/>
            <person name="Ye C."/>
            <person name="Mutti N.S."/>
            <person name="Fang X."/>
            <person name="Qin N."/>
            <person name="Donahue G."/>
            <person name="Yang P."/>
            <person name="Li Q."/>
            <person name="Li C."/>
            <person name="Zhang P."/>
            <person name="Huang Z."/>
            <person name="Berger S.L."/>
            <person name="Reinberg D."/>
            <person name="Wang J."/>
            <person name="Liebig J."/>
        </authorList>
    </citation>
    <scope>NUCLEOTIDE SEQUENCE [LARGE SCALE GENOMIC DNA]</scope>
    <source>
        <strain evidence="9">C129</strain>
    </source>
</reference>
<feature type="transmembrane region" description="Helical" evidence="6">
    <location>
        <begin position="1167"/>
        <end position="1186"/>
    </location>
</feature>
<gene>
    <name evidence="8" type="ORF">EAG_12206</name>
</gene>
<keyword evidence="3" id="KW-0677">Repeat</keyword>
<dbReference type="AlphaFoldDB" id="E1ZUT8"/>
<dbReference type="OrthoDB" id="263283at2759"/>
<dbReference type="InterPro" id="IPR031357">
    <property type="entry name" value="Stealth_CR3"/>
</dbReference>
<dbReference type="Proteomes" id="UP000000311">
    <property type="component" value="Unassembled WGS sequence"/>
</dbReference>
<sequence length="1203" mass="140202">MLRMRKIIEHPKLKRFWTRWRILMWKAVLMRLHSPITTALEVIIAIIFSLQIRLIFEPHALHSQNLDQYSRNDILAKLPNDVKCWYAPKNAFIDELMSKAAKMLDTNVQAADSEINLVHSRYTKNDTSKVLWAIFEVKKLAFGKPKVLEYKIRSSEIGESRVIMMHEEEPTYKATKALLTSILFWIFLTHFTIVLDQFLIRAAVSWKIASLILPHSGLLYGLVAFTTQANFAIDDVTIDFYHQEFCVILGHNGAGKSCLLKTIIGMHKPTHGYIYLEGRDNENESTMDPIGYCPQENILVNYLTTIQHLYIFGMDIKREKTILMATNSMEAADLLADRIAIIANGKIECYGSKMYLNRRYGIGYVLSLLVQENCNVERVRAEIQEFSADPITVRGMMGLVIRFDVPRSSRFAKLLQHLESNKEELGIISAALSAASIEGQFLKYQIFVHTKIGLESQFKERCVSLSSDKYELIVQQRRRHLLQMGMIGYCPQINGLSDFMTGRQYLQLHAALRGVPYECINDEVNKWLDGVLKYELESDILHSYVFDKLEKLRQRYVWFTDFSVTQPSMDEVLLTLAKKQRKPSIKLTFYERLYSWIIRNIYQVWLTWSKEKYEAVFHSFNDNILGKSFQKKLCQHVPIDVVYTWVNGSDPVFLENLQKHVPIMDLSTAASRFSDKDELRYSLRSLEMYAPWVRHVYIVTNGQIPSWLDMDNPRMTLVSHEDIFSNKSDLPTFSSPAIESHIHRIPGISDKFLYFNDDVMLGAEIWPEDFITQAGGQKVYLAWWVPDCSDICPWAWVGDGSCDHACNTTLCEFDGGDCQTTTVPIDSVLQPVYSKLLRRNLLNKTAKHVEQLRRHHNDINLAPSNNSVKFGKFAYSNQWKHNIRGLDTYAESLLYVNKIYNVAYGLERRKVPAHMPHLIDKWIVNDMQEKFKFEFKKTSNHKVRDSEDMQFAFSYFYFLSSEKRKVPIGEIFDMFDTDKSRTWSDREIRTLLSRLYPLPLDYNLVMEFENAITNCSHDTVLSEIIDVPPGERYLDSTLPIVSKELILNCESVSRKMQSKFGESSRYPHEIIKAGKNEIFEMLTSNVSSTVQLLDEIRYIYIKFICLNDDMDPIRHSENEVVRALLNDFYRSLYPLRSTFELPAQYRNRFSHRHELLEWRANRAKARNLLLCLVALLLSLTFYHMFYHHIRRLCRTRELSIFLV</sequence>
<proteinExistence type="inferred from homology"/>
<keyword evidence="6" id="KW-0812">Transmembrane</keyword>
<dbReference type="InParanoid" id="E1ZUT8"/>
<keyword evidence="6" id="KW-1133">Transmembrane helix</keyword>
<evidence type="ECO:0000256" key="3">
    <source>
        <dbReference type="ARBA" id="ARBA00022737"/>
    </source>
</evidence>
<dbReference type="Pfam" id="PF00066">
    <property type="entry name" value="Notch"/>
    <property type="match status" value="1"/>
</dbReference>
<keyword evidence="5" id="KW-0325">Glycoprotein</keyword>
<dbReference type="InterPro" id="IPR027417">
    <property type="entry name" value="P-loop_NTPase"/>
</dbReference>
<dbReference type="PANTHER" id="PTHR24045:SF0">
    <property type="entry name" value="N-ACETYLGLUCOSAMINE-1-PHOSPHOTRANSFERASE SUBUNITS ALPHA_BETA"/>
    <property type="match status" value="1"/>
</dbReference>
<evidence type="ECO:0000256" key="5">
    <source>
        <dbReference type="ARBA" id="ARBA00023180"/>
    </source>
</evidence>
<evidence type="ECO:0000256" key="4">
    <source>
        <dbReference type="ARBA" id="ARBA00023157"/>
    </source>
</evidence>
<dbReference type="InterPro" id="IPR031358">
    <property type="entry name" value="Stealth_CR1"/>
</dbReference>
<dbReference type="GO" id="GO:0003976">
    <property type="term" value="F:UDP-N-acetylglucosamine-lysosomal-enzyme N-acetylglucosaminephosphotransferase activity"/>
    <property type="evidence" value="ECO:0007669"/>
    <property type="project" value="TreeGrafter"/>
</dbReference>
<dbReference type="Pfam" id="PF17102">
    <property type="entry name" value="Stealth_CR3"/>
    <property type="match status" value="1"/>
</dbReference>
<comment type="similarity">
    <text evidence="1">Belongs to the stealth family.</text>
</comment>
<keyword evidence="2 8" id="KW-0808">Transferase</keyword>
<feature type="transmembrane region" description="Helical" evidence="6">
    <location>
        <begin position="36"/>
        <end position="56"/>
    </location>
</feature>
<dbReference type="Pfam" id="PF00005">
    <property type="entry name" value="ABC_tran"/>
    <property type="match status" value="1"/>
</dbReference>
<dbReference type="InterPro" id="IPR021520">
    <property type="entry name" value="Stealth_CR2"/>
</dbReference>
<dbReference type="InterPro" id="IPR000800">
    <property type="entry name" value="Notch_dom"/>
</dbReference>
<dbReference type="SMART" id="SM00004">
    <property type="entry name" value="NL"/>
    <property type="match status" value="1"/>
</dbReference>
<dbReference type="Pfam" id="PF17103">
    <property type="entry name" value="Stealth_CR4"/>
    <property type="match status" value="1"/>
</dbReference>
<dbReference type="Pfam" id="PF17101">
    <property type="entry name" value="Stealth_CR1"/>
    <property type="match status" value="1"/>
</dbReference>